<keyword evidence="3" id="KW-1185">Reference proteome</keyword>
<evidence type="ECO:0000313" key="3">
    <source>
        <dbReference type="Proteomes" id="UP001187682"/>
    </source>
</evidence>
<evidence type="ECO:0000313" key="2">
    <source>
        <dbReference type="EMBL" id="SPO02103.1"/>
    </source>
</evidence>
<proteinExistence type="predicted"/>
<comment type="caution">
    <text evidence="2">The sequence shown here is derived from an EMBL/GenBank/DDBJ whole genome shotgun (WGS) entry which is preliminary data.</text>
</comment>
<sequence length="93" mass="9827">MIWSFPGAGSDLDGGGADNQPPGVDEDAPKWNTHPMGYFATATAAITAAEMTAVGEPRQHDILRVAWISTHPEVDQNLEAHPISVSAVNTTSE</sequence>
<gene>
    <name evidence="2" type="ORF">DNG_04776</name>
</gene>
<dbReference type="AlphaFoldDB" id="A0AAE8MXV4"/>
<accession>A0AAE8MXV4</accession>
<dbReference type="EMBL" id="ONZQ02000006">
    <property type="protein sequence ID" value="SPO02103.1"/>
    <property type="molecule type" value="Genomic_DNA"/>
</dbReference>
<dbReference type="Proteomes" id="UP001187682">
    <property type="component" value="Unassembled WGS sequence"/>
</dbReference>
<feature type="region of interest" description="Disordered" evidence="1">
    <location>
        <begin position="1"/>
        <end position="35"/>
    </location>
</feature>
<name>A0AAE8MXV4_9PEZI</name>
<reference evidence="2" key="1">
    <citation type="submission" date="2018-03" db="EMBL/GenBank/DDBJ databases">
        <authorList>
            <person name="Guldener U."/>
        </authorList>
    </citation>
    <scope>NUCLEOTIDE SEQUENCE</scope>
</reference>
<organism evidence="2 3">
    <name type="scientific">Cephalotrichum gorgonifer</name>
    <dbReference type="NCBI Taxonomy" id="2041049"/>
    <lineage>
        <taxon>Eukaryota</taxon>
        <taxon>Fungi</taxon>
        <taxon>Dikarya</taxon>
        <taxon>Ascomycota</taxon>
        <taxon>Pezizomycotina</taxon>
        <taxon>Sordariomycetes</taxon>
        <taxon>Hypocreomycetidae</taxon>
        <taxon>Microascales</taxon>
        <taxon>Microascaceae</taxon>
        <taxon>Cephalotrichum</taxon>
    </lineage>
</organism>
<protein>
    <submittedName>
        <fullName evidence="2">Uncharacterized protein</fullName>
    </submittedName>
</protein>
<evidence type="ECO:0000256" key="1">
    <source>
        <dbReference type="SAM" id="MobiDB-lite"/>
    </source>
</evidence>